<evidence type="ECO:0000256" key="1">
    <source>
        <dbReference type="SAM" id="Phobius"/>
    </source>
</evidence>
<keyword evidence="1" id="KW-1133">Transmembrane helix</keyword>
<comment type="caution">
    <text evidence="2">The sequence shown here is derived from an EMBL/GenBank/DDBJ whole genome shotgun (WGS) entry which is preliminary data.</text>
</comment>
<reference evidence="2 3" key="1">
    <citation type="journal article" date="2015" name="Nature">
        <title>rRNA introns, odd ribosomes, and small enigmatic genomes across a large radiation of phyla.</title>
        <authorList>
            <person name="Brown C.T."/>
            <person name="Hug L.A."/>
            <person name="Thomas B.C."/>
            <person name="Sharon I."/>
            <person name="Castelle C.J."/>
            <person name="Singh A."/>
            <person name="Wilkins M.J."/>
            <person name="Williams K.H."/>
            <person name="Banfield J.F."/>
        </authorList>
    </citation>
    <scope>NUCLEOTIDE SEQUENCE [LARGE SCALE GENOMIC DNA]</scope>
</reference>
<organism evidence="2 3">
    <name type="scientific">Candidatus Jorgensenbacteria bacterium GW2011_GWA2_45_13</name>
    <dbReference type="NCBI Taxonomy" id="1618662"/>
    <lineage>
        <taxon>Bacteria</taxon>
        <taxon>Candidatus Joergenseniibacteriota</taxon>
    </lineage>
</organism>
<gene>
    <name evidence="2" type="ORF">UW92_C0026G0011</name>
</gene>
<dbReference type="EMBL" id="LCKF01000026">
    <property type="protein sequence ID" value="KKT90804.1"/>
    <property type="molecule type" value="Genomic_DNA"/>
</dbReference>
<name>A0A0G1P343_9BACT</name>
<evidence type="ECO:0000313" key="3">
    <source>
        <dbReference type="Proteomes" id="UP000033966"/>
    </source>
</evidence>
<dbReference type="AlphaFoldDB" id="A0A0G1P343"/>
<sequence>MEFISRSDIFFFITSIAVVVVTVVLVVAGFYFVKILKNFYEISNTINKAVRDTSEKIMNIKTWIKKSPLLGMVLKGFGEQKNKKKSNKNL</sequence>
<keyword evidence="1" id="KW-0812">Transmembrane</keyword>
<accession>A0A0G1P343</accession>
<proteinExistence type="predicted"/>
<dbReference type="Proteomes" id="UP000033966">
    <property type="component" value="Unassembled WGS sequence"/>
</dbReference>
<keyword evidence="1" id="KW-0472">Membrane</keyword>
<evidence type="ECO:0000313" key="2">
    <source>
        <dbReference type="EMBL" id="KKT90804.1"/>
    </source>
</evidence>
<protein>
    <submittedName>
        <fullName evidence="2">Uncharacterized protein</fullName>
    </submittedName>
</protein>
<feature type="transmembrane region" description="Helical" evidence="1">
    <location>
        <begin position="12"/>
        <end position="33"/>
    </location>
</feature>